<dbReference type="SMART" id="SM00462">
    <property type="entry name" value="PTB"/>
    <property type="match status" value="1"/>
</dbReference>
<dbReference type="PANTHER" id="PTHR12345">
    <property type="entry name" value="SYNTENIN RELATED"/>
    <property type="match status" value="1"/>
</dbReference>
<protein>
    <submittedName>
        <fullName evidence="7">Amyloid beta A4 protein-binding family A member 1</fullName>
    </submittedName>
</protein>
<dbReference type="GO" id="GO:0005886">
    <property type="term" value="C:plasma membrane"/>
    <property type="evidence" value="ECO:0007669"/>
    <property type="project" value="TreeGrafter"/>
</dbReference>
<evidence type="ECO:0000313" key="8">
    <source>
        <dbReference type="Proteomes" id="UP000018936"/>
    </source>
</evidence>
<dbReference type="InterPro" id="IPR001478">
    <property type="entry name" value="PDZ"/>
</dbReference>
<organism evidence="7 8">
    <name type="scientific">Ophiophagus hannah</name>
    <name type="common">King cobra</name>
    <name type="synonym">Naja hannah</name>
    <dbReference type="NCBI Taxonomy" id="8665"/>
    <lineage>
        <taxon>Eukaryota</taxon>
        <taxon>Metazoa</taxon>
        <taxon>Chordata</taxon>
        <taxon>Craniata</taxon>
        <taxon>Vertebrata</taxon>
        <taxon>Euteleostomi</taxon>
        <taxon>Lepidosauria</taxon>
        <taxon>Squamata</taxon>
        <taxon>Bifurcata</taxon>
        <taxon>Unidentata</taxon>
        <taxon>Episquamata</taxon>
        <taxon>Toxicofera</taxon>
        <taxon>Serpentes</taxon>
        <taxon>Colubroidea</taxon>
        <taxon>Elapidae</taxon>
        <taxon>Elapinae</taxon>
        <taxon>Ophiophagus</taxon>
    </lineage>
</organism>
<dbReference type="CDD" id="cd06720">
    <property type="entry name" value="PDZ1_APBA1_3-like"/>
    <property type="match status" value="1"/>
</dbReference>
<dbReference type="SUPFAM" id="SSF50156">
    <property type="entry name" value="PDZ domain-like"/>
    <property type="match status" value="2"/>
</dbReference>
<dbReference type="FunFam" id="2.30.42.10:FF:000007">
    <property type="entry name" value="Amyloid beta A4 protein-binding family A member"/>
    <property type="match status" value="1"/>
</dbReference>
<feature type="region of interest" description="Disordered" evidence="4">
    <location>
        <begin position="369"/>
        <end position="422"/>
    </location>
</feature>
<feature type="domain" description="PDZ" evidence="6">
    <location>
        <begin position="600"/>
        <end position="685"/>
    </location>
</feature>
<dbReference type="GO" id="GO:0005737">
    <property type="term" value="C:cytoplasm"/>
    <property type="evidence" value="ECO:0007669"/>
    <property type="project" value="TreeGrafter"/>
</dbReference>
<name>V8NJ88_OPHHA</name>
<evidence type="ECO:0000256" key="1">
    <source>
        <dbReference type="ARBA" id="ARBA00022448"/>
    </source>
</evidence>
<dbReference type="GO" id="GO:0001540">
    <property type="term" value="F:amyloid-beta binding"/>
    <property type="evidence" value="ECO:0007669"/>
    <property type="project" value="TreeGrafter"/>
</dbReference>
<dbReference type="CDD" id="cd22578">
    <property type="entry name" value="Mint1_CID"/>
    <property type="match status" value="1"/>
</dbReference>
<dbReference type="FunFam" id="2.30.42.10:FF:000017">
    <property type="entry name" value="Amyloid beta A4 protein-binding family A member 1"/>
    <property type="match status" value="1"/>
</dbReference>
<feature type="compositionally biased region" description="Polar residues" evidence="4">
    <location>
        <begin position="302"/>
        <end position="311"/>
    </location>
</feature>
<dbReference type="PROSITE" id="PS01179">
    <property type="entry name" value="PID"/>
    <property type="match status" value="2"/>
</dbReference>
<feature type="non-terminal residue" evidence="7">
    <location>
        <position position="1"/>
    </location>
</feature>
<dbReference type="SUPFAM" id="SSF50729">
    <property type="entry name" value="PH domain-like"/>
    <property type="match status" value="1"/>
</dbReference>
<dbReference type="CDD" id="cd06793">
    <property type="entry name" value="PDZ2_APBA1_3-like"/>
    <property type="match status" value="1"/>
</dbReference>
<evidence type="ECO:0000313" key="7">
    <source>
        <dbReference type="EMBL" id="ETE61718.1"/>
    </source>
</evidence>
<feature type="domain" description="PID" evidence="5">
    <location>
        <begin position="441"/>
        <end position="477"/>
    </location>
</feature>
<dbReference type="AlphaFoldDB" id="V8NJ88"/>
<dbReference type="Gene3D" id="2.30.29.30">
    <property type="entry name" value="Pleckstrin-homology domain (PH domain)/Phosphotyrosine-binding domain (PTB)"/>
    <property type="match status" value="2"/>
</dbReference>
<keyword evidence="2" id="KW-0597">Phosphoprotein</keyword>
<feature type="compositionally biased region" description="Basic and acidic residues" evidence="4">
    <location>
        <begin position="16"/>
        <end position="32"/>
    </location>
</feature>
<comment type="caution">
    <text evidence="7">The sequence shown here is derived from an EMBL/GenBank/DDBJ whole genome shotgun (WGS) entry which is preliminary data.</text>
</comment>
<dbReference type="GO" id="GO:0007268">
    <property type="term" value="P:chemical synaptic transmission"/>
    <property type="evidence" value="ECO:0007669"/>
    <property type="project" value="TreeGrafter"/>
</dbReference>
<sequence>MNHFEGPPEGEVSDELGNREVNESVEADLEHSEVEEEQQQYAIHYPRCANGSHERPSRQEEESTLARSASTESGFHYHTDTAEGDVIAIAEDSYEGDRVLENEDESAYAVQYRPEAEEYTENAEAEHAETIHSRTLPNHLHFHSIEHEEAMNAAYSGYVYTHRLFHRGEDEQYAEPYADYGLQEHVYEEIGDTPDLDVREGLRLYEQEREEADNYRKEALGARLHHYDERSDGESDSPEKEAEFAPYPRMDSYEQEEDIDQIVAEVKQSMSSQSLDKAAEEMPEAEQNVDTNVPANMRHESSNQVSTNSRAPVNAGESVQRYSKEKRDAISLAIKDIKEAIEEVKTRTIRSPYTPDEPKEPIWVMRQDISPTRDGEDQRPLEGDSPSPDPSSPQGAESSSTQHHQDACGTAETPTNKESRKSLASFPTYVEGPCDPEDLIDGIIFAANYLGSTQLLSDKTPSKNVRMMQAQEAVSRIKETMMDHPLRTISYIADIGNIVVLMARRRMPRSNSQDNVEASHPSQDGKRQYKMICHVFESEDAQLIAQSIGQAFSVAYQEFLRANGINPEDLSQKEYSDLLNTQDMYNDDLIHFSKSENCKDVFIEKQKGEILGVVIVESGWGSILPTVIIANMMHGGPAEKSGKLNIGDQIMSINGTSLVGLPLSTCQSIIKGLKTQARVKLNIVRCPPVTTVLIRRPDLRYQLGFSVQNGIICSLMRGGIAERGGVRVGHRIIEINGQSVVATPHEKIVHVLSNAVGEVRAGIHQCPMKAWLGCIIAATN</sequence>
<dbReference type="Pfam" id="PF00640">
    <property type="entry name" value="PID"/>
    <property type="match status" value="1"/>
</dbReference>
<keyword evidence="3" id="KW-0677">Repeat</keyword>
<dbReference type="InterPro" id="IPR006020">
    <property type="entry name" value="PTB/PI_dom"/>
</dbReference>
<dbReference type="Gene3D" id="2.30.42.10">
    <property type="match status" value="2"/>
</dbReference>
<feature type="domain" description="PDZ" evidence="6">
    <location>
        <begin position="691"/>
        <end position="767"/>
    </location>
</feature>
<reference evidence="7 8" key="1">
    <citation type="journal article" date="2013" name="Proc. Natl. Acad. Sci. U.S.A.">
        <title>The king cobra genome reveals dynamic gene evolution and adaptation in the snake venom system.</title>
        <authorList>
            <person name="Vonk F.J."/>
            <person name="Casewell N.R."/>
            <person name="Henkel C.V."/>
            <person name="Heimberg A.M."/>
            <person name="Jansen H.J."/>
            <person name="McCleary R.J."/>
            <person name="Kerkkamp H.M."/>
            <person name="Vos R.A."/>
            <person name="Guerreiro I."/>
            <person name="Calvete J.J."/>
            <person name="Wuster W."/>
            <person name="Woods A.E."/>
            <person name="Logan J.M."/>
            <person name="Harrison R.A."/>
            <person name="Castoe T.A."/>
            <person name="de Koning A.P."/>
            <person name="Pollock D.D."/>
            <person name="Yandell M."/>
            <person name="Calderon D."/>
            <person name="Renjifo C."/>
            <person name="Currier R.B."/>
            <person name="Salgado D."/>
            <person name="Pla D."/>
            <person name="Sanz L."/>
            <person name="Hyder A.S."/>
            <person name="Ribeiro J.M."/>
            <person name="Arntzen J.W."/>
            <person name="van den Thillart G.E."/>
            <person name="Boetzer M."/>
            <person name="Pirovano W."/>
            <person name="Dirks R.P."/>
            <person name="Spaink H.P."/>
            <person name="Duboule D."/>
            <person name="McGlinn E."/>
            <person name="Kini R.M."/>
            <person name="Richardson M.K."/>
        </authorList>
    </citation>
    <scope>NUCLEOTIDE SEQUENCE</scope>
    <source>
        <tissue evidence="7">Blood</tissue>
    </source>
</reference>
<proteinExistence type="predicted"/>
<dbReference type="InterPro" id="IPR011993">
    <property type="entry name" value="PH-like_dom_sf"/>
</dbReference>
<dbReference type="InterPro" id="IPR051230">
    <property type="entry name" value="APP-Binding"/>
</dbReference>
<keyword evidence="1" id="KW-0813">Transport</keyword>
<keyword evidence="8" id="KW-1185">Reference proteome</keyword>
<dbReference type="CDD" id="cd01208">
    <property type="entry name" value="PTB_X11"/>
    <property type="match status" value="1"/>
</dbReference>
<evidence type="ECO:0000256" key="3">
    <source>
        <dbReference type="ARBA" id="ARBA00022737"/>
    </source>
</evidence>
<evidence type="ECO:0000259" key="6">
    <source>
        <dbReference type="PROSITE" id="PS50106"/>
    </source>
</evidence>
<dbReference type="InterPro" id="IPR036034">
    <property type="entry name" value="PDZ_sf"/>
</dbReference>
<evidence type="ECO:0000256" key="4">
    <source>
        <dbReference type="SAM" id="MobiDB-lite"/>
    </source>
</evidence>
<dbReference type="GO" id="GO:0043197">
    <property type="term" value="C:dendritic spine"/>
    <property type="evidence" value="ECO:0007669"/>
    <property type="project" value="TreeGrafter"/>
</dbReference>
<feature type="region of interest" description="Disordered" evidence="4">
    <location>
        <begin position="1"/>
        <end position="80"/>
    </location>
</feature>
<dbReference type="SMART" id="SM00228">
    <property type="entry name" value="PDZ"/>
    <property type="match status" value="2"/>
</dbReference>
<accession>V8NJ88</accession>
<evidence type="ECO:0000256" key="2">
    <source>
        <dbReference type="ARBA" id="ARBA00022553"/>
    </source>
</evidence>
<dbReference type="EMBL" id="AZIM01003701">
    <property type="protein sequence ID" value="ETE61718.1"/>
    <property type="molecule type" value="Genomic_DNA"/>
</dbReference>
<feature type="region of interest" description="Disordered" evidence="4">
    <location>
        <begin position="271"/>
        <end position="327"/>
    </location>
</feature>
<dbReference type="Proteomes" id="UP000018936">
    <property type="component" value="Unassembled WGS sequence"/>
</dbReference>
<feature type="compositionally biased region" description="Basic and acidic residues" evidence="4">
    <location>
        <begin position="371"/>
        <end position="382"/>
    </location>
</feature>
<dbReference type="PROSITE" id="PS50106">
    <property type="entry name" value="PDZ"/>
    <property type="match status" value="2"/>
</dbReference>
<gene>
    <name evidence="7" type="primary">APBA1</name>
    <name evidence="7" type="ORF">L345_12527</name>
</gene>
<dbReference type="OrthoDB" id="5987010at2759"/>
<dbReference type="Pfam" id="PF00595">
    <property type="entry name" value="PDZ"/>
    <property type="match status" value="2"/>
</dbReference>
<dbReference type="PANTHER" id="PTHR12345:SF14">
    <property type="entry name" value="AMYLOID-BETA A4 PRECURSOR PROTEIN-BINDING FAMILY A MEMBER 1"/>
    <property type="match status" value="1"/>
</dbReference>
<feature type="domain" description="PID" evidence="5">
    <location>
        <begin position="478"/>
        <end position="587"/>
    </location>
</feature>
<evidence type="ECO:0000259" key="5">
    <source>
        <dbReference type="PROSITE" id="PS01179"/>
    </source>
</evidence>
<feature type="compositionally biased region" description="Basic and acidic residues" evidence="4">
    <location>
        <begin position="52"/>
        <end position="61"/>
    </location>
</feature>